<dbReference type="RefSeq" id="WP_221872592.1">
    <property type="nucleotide sequence ID" value="NZ_JACWFH010000008.1"/>
</dbReference>
<evidence type="ECO:0000313" key="3">
    <source>
        <dbReference type="Proteomes" id="UP000769780"/>
    </source>
</evidence>
<protein>
    <submittedName>
        <fullName evidence="2">DUF2249 domain-containing protein</fullName>
    </submittedName>
</protein>
<organism evidence="2 3">
    <name type="scientific">Mesobacillus maritimus</name>
    <dbReference type="NCBI Taxonomy" id="1643336"/>
    <lineage>
        <taxon>Bacteria</taxon>
        <taxon>Bacillati</taxon>
        <taxon>Bacillota</taxon>
        <taxon>Bacilli</taxon>
        <taxon>Bacillales</taxon>
        <taxon>Bacillaceae</taxon>
        <taxon>Mesobacillus</taxon>
    </lineage>
</organism>
<dbReference type="Proteomes" id="UP000769780">
    <property type="component" value="Unassembled WGS sequence"/>
</dbReference>
<proteinExistence type="predicted"/>
<evidence type="ECO:0000313" key="2">
    <source>
        <dbReference type="EMBL" id="MBY0096597.1"/>
    </source>
</evidence>
<reference evidence="2 3" key="1">
    <citation type="submission" date="2020-07" db="EMBL/GenBank/DDBJ databases">
        <title>Fungal Genomes of the International Space Station.</title>
        <authorList>
            <person name="Seuylemezian A."/>
            <person name="Singh N.K."/>
            <person name="Wood J."/>
            <person name="Venkateswaran K."/>
        </authorList>
    </citation>
    <scope>NUCLEOTIDE SEQUENCE [LARGE SCALE GENOMIC DNA]</scope>
    <source>
        <strain evidence="2 3">PL-B2</strain>
    </source>
</reference>
<feature type="domain" description="DUF2249" evidence="1">
    <location>
        <begin position="7"/>
        <end position="75"/>
    </location>
</feature>
<dbReference type="Pfam" id="PF10006">
    <property type="entry name" value="DUF2249"/>
    <property type="match status" value="1"/>
</dbReference>
<dbReference type="InterPro" id="IPR018720">
    <property type="entry name" value="DUF2249"/>
</dbReference>
<accession>A0ABS7K2V2</accession>
<comment type="caution">
    <text evidence="2">The sequence shown here is derived from an EMBL/GenBank/DDBJ whole genome shotgun (WGS) entry which is preliminary data.</text>
</comment>
<name>A0ABS7K2V2_9BACI</name>
<sequence>METKVIELDVREDIKNNQDPFETIMLTISPFQEGDTLILHAPFQPVPLYSVLKSKGFGYETEEINGKHFKITFTKNN</sequence>
<evidence type="ECO:0000259" key="1">
    <source>
        <dbReference type="Pfam" id="PF10006"/>
    </source>
</evidence>
<keyword evidence="3" id="KW-1185">Reference proteome</keyword>
<dbReference type="EMBL" id="JACWFH010000008">
    <property type="protein sequence ID" value="MBY0096597.1"/>
    <property type="molecule type" value="Genomic_DNA"/>
</dbReference>
<gene>
    <name evidence="2" type="ORF">H0185_07235</name>
</gene>